<evidence type="ECO:0000313" key="5">
    <source>
        <dbReference type="Proteomes" id="UP001230268"/>
    </source>
</evidence>
<dbReference type="InterPro" id="IPR012677">
    <property type="entry name" value="Nucleotide-bd_a/b_plait_sf"/>
</dbReference>
<keyword evidence="5" id="KW-1185">Reference proteome</keyword>
<dbReference type="Pfam" id="PF00076">
    <property type="entry name" value="RRM_1"/>
    <property type="match status" value="2"/>
</dbReference>
<gene>
    <name evidence="4" type="ORF">BgAZ_104810</name>
</gene>
<dbReference type="FunFam" id="3.30.70.330:FF:000029">
    <property type="entry name" value="U2 small nuclear ribonucleoprotein B"/>
    <property type="match status" value="1"/>
</dbReference>
<comment type="caution">
    <text evidence="4">The sequence shown here is derived from an EMBL/GenBank/DDBJ whole genome shotgun (WGS) entry which is preliminary data.</text>
</comment>
<dbReference type="Gene3D" id="3.30.70.330">
    <property type="match status" value="2"/>
</dbReference>
<evidence type="ECO:0000256" key="2">
    <source>
        <dbReference type="PROSITE-ProRule" id="PRU00176"/>
    </source>
</evidence>
<evidence type="ECO:0000259" key="3">
    <source>
        <dbReference type="PROSITE" id="PS50102"/>
    </source>
</evidence>
<evidence type="ECO:0000313" key="4">
    <source>
        <dbReference type="EMBL" id="KAK1444575.1"/>
    </source>
</evidence>
<keyword evidence="1 2" id="KW-0694">RNA-binding</keyword>
<feature type="domain" description="RRM" evidence="3">
    <location>
        <begin position="16"/>
        <end position="95"/>
    </location>
</feature>
<dbReference type="SMART" id="SM00360">
    <property type="entry name" value="RRM"/>
    <property type="match status" value="2"/>
</dbReference>
<dbReference type="GO" id="GO:0003723">
    <property type="term" value="F:RNA binding"/>
    <property type="evidence" value="ECO:0007669"/>
    <property type="project" value="UniProtKB-UniRule"/>
</dbReference>
<name>A0AAD8PG32_BABGI</name>
<dbReference type="InterPro" id="IPR000504">
    <property type="entry name" value="RRM_dom"/>
</dbReference>
<dbReference type="InterPro" id="IPR035979">
    <property type="entry name" value="RBD_domain_sf"/>
</dbReference>
<dbReference type="PROSITE" id="PS50102">
    <property type="entry name" value="RRM"/>
    <property type="match status" value="2"/>
</dbReference>
<protein>
    <recommendedName>
        <fullName evidence="3">RRM domain-containing protein</fullName>
    </recommendedName>
</protein>
<dbReference type="PANTHER" id="PTHR10501">
    <property type="entry name" value="U1 SMALL NUCLEAR RIBONUCLEOPROTEIN A/U2 SMALL NUCLEAR RIBONUCLEOPROTEIN B"/>
    <property type="match status" value="1"/>
</dbReference>
<dbReference type="CDD" id="cd12247">
    <property type="entry name" value="RRM2_U1A_like"/>
    <property type="match status" value="1"/>
</dbReference>
<reference evidence="4" key="1">
    <citation type="submission" date="2023-08" db="EMBL/GenBank/DDBJ databases">
        <title>Draft sequence of the Babesia gibsoni genome.</title>
        <authorList>
            <person name="Yamagishi J.Y."/>
            <person name="Xuan X.X."/>
        </authorList>
    </citation>
    <scope>NUCLEOTIDE SEQUENCE</scope>
    <source>
        <strain evidence="4">Azabu</strain>
    </source>
</reference>
<feature type="domain" description="RRM" evidence="3">
    <location>
        <begin position="137"/>
        <end position="209"/>
    </location>
</feature>
<dbReference type="SUPFAM" id="SSF54928">
    <property type="entry name" value="RNA-binding domain, RBD"/>
    <property type="match status" value="1"/>
</dbReference>
<dbReference type="Proteomes" id="UP001230268">
    <property type="component" value="Unassembled WGS sequence"/>
</dbReference>
<dbReference type="CDD" id="cd12246">
    <property type="entry name" value="RRM1_U1A_like"/>
    <property type="match status" value="1"/>
</dbReference>
<dbReference type="EMBL" id="JAVEPI010000001">
    <property type="protein sequence ID" value="KAK1444575.1"/>
    <property type="molecule type" value="Genomic_DNA"/>
</dbReference>
<dbReference type="AlphaFoldDB" id="A0AAD8PG32"/>
<accession>A0AAD8PG32</accession>
<sequence length="209" mass="23661">MSHNAVYASGDALPNQTLYVQNLDDSVHVNDLVKLLYELFVPYGEVVDIQARRTQKMRGQAFVAFSEISSAIAAFKGVKDRIFLNRPLKVTYARKISYKAMKPAECYRYLTQSRQQQAQFDETQDAVGGHEPGSQSYTLVVENMHPDMNKMAVELLFKQYPGYKDCRFVEGKAVAFVDFATLYQGEVALQGLQGFKVSHSHELRISFAK</sequence>
<evidence type="ECO:0000256" key="1">
    <source>
        <dbReference type="ARBA" id="ARBA00022884"/>
    </source>
</evidence>
<organism evidence="4 5">
    <name type="scientific">Babesia gibsoni</name>
    <dbReference type="NCBI Taxonomy" id="33632"/>
    <lineage>
        <taxon>Eukaryota</taxon>
        <taxon>Sar</taxon>
        <taxon>Alveolata</taxon>
        <taxon>Apicomplexa</taxon>
        <taxon>Aconoidasida</taxon>
        <taxon>Piroplasmida</taxon>
        <taxon>Babesiidae</taxon>
        <taxon>Babesia</taxon>
    </lineage>
</organism>
<proteinExistence type="predicted"/>